<keyword evidence="10" id="KW-1185">Reference proteome</keyword>
<evidence type="ECO:0000256" key="1">
    <source>
        <dbReference type="ARBA" id="ARBA00000548"/>
    </source>
</evidence>
<comment type="cofactor">
    <cofactor evidence="2">
        <name>Ca(2+)</name>
        <dbReference type="ChEBI" id="CHEBI:29108"/>
    </cofactor>
</comment>
<protein>
    <recommendedName>
        <fullName evidence="4">alpha-amylase</fullName>
        <ecNumber evidence="4">3.2.1.1</ecNumber>
    </recommendedName>
</protein>
<dbReference type="Gene3D" id="2.60.40.1180">
    <property type="entry name" value="Golgi alpha-mannosidase II"/>
    <property type="match status" value="1"/>
</dbReference>
<dbReference type="PANTHER" id="PTHR43447">
    <property type="entry name" value="ALPHA-AMYLASE"/>
    <property type="match status" value="1"/>
</dbReference>
<reference evidence="9" key="1">
    <citation type="submission" date="2021-02" db="EMBL/GenBank/DDBJ databases">
        <authorList>
            <person name="Dougan E. K."/>
            <person name="Rhodes N."/>
            <person name="Thang M."/>
            <person name="Chan C."/>
        </authorList>
    </citation>
    <scope>NUCLEOTIDE SEQUENCE</scope>
</reference>
<comment type="caution">
    <text evidence="9">The sequence shown here is derived from an EMBL/GenBank/DDBJ whole genome shotgun (WGS) entry which is preliminary data.</text>
</comment>
<sequence length="566" mass="62557">DVFSELCEYDETTAGRRGTEKRSPVYVQLWEWNFDDIAKECVNYLGPNGIDAVQVSPVTEHILGSEWYTKYQPIGFGLHSRSGSEAQFAQMIAKCRGAGVQVIVDVILNHIAAPCQAAIEGWAGSAYGNRRINSQDGWKGPELFHNRQEIDGNRLGNCPVEEPSFTCPQSEPPGDCTRCDFKGLPDWNTGLQPTRDILTKHLTELHDLGVTMLRLDAASYVSVEDLAVIINQLPWDLVYQEWWGGVPLEERTVAVGHYRDQKYGLKITNALGVGDVKYMPELLNISHGIDGISPERAVYPLTFHDQRTLQADRFIPTFKNGLEFHQQQKFLLAWPSAVAVRLFGGFTFTNMDAGPPGNCGNGQCQPFPVYMFNDAEPRCMPTPTESPLATSYEGWVCEHRWEGIAGLVAFRKACRGQPITQTWSESTVPSVGLGHFAFRAGGDCFAALVRGDNTRWPNYWGDLGPWRLAGLAPGLPPGRYCDMASLTTLRCWDRRSCPREVVIGSDGSVVTGTVPNGDLMAIYAGGRLDDTTEPFVCNPEDVDENELSKATAHMIGQAAVFLLLVS</sequence>
<dbReference type="EC" id="3.2.1.1" evidence="4"/>
<dbReference type="GO" id="GO:0004556">
    <property type="term" value="F:alpha-amylase activity"/>
    <property type="evidence" value="ECO:0007669"/>
    <property type="project" value="UniProtKB-UniRule"/>
</dbReference>
<evidence type="ECO:0000256" key="4">
    <source>
        <dbReference type="ARBA" id="ARBA00012595"/>
    </source>
</evidence>
<keyword evidence="6" id="KW-0119">Carbohydrate metabolism</keyword>
<keyword evidence="7" id="KW-0326">Glycosidase</keyword>
<evidence type="ECO:0000256" key="3">
    <source>
        <dbReference type="ARBA" id="ARBA00008061"/>
    </source>
</evidence>
<evidence type="ECO:0000256" key="6">
    <source>
        <dbReference type="ARBA" id="ARBA00023277"/>
    </source>
</evidence>
<dbReference type="EMBL" id="CAJNJA010091719">
    <property type="protein sequence ID" value="CAE7940581.1"/>
    <property type="molecule type" value="Genomic_DNA"/>
</dbReference>
<keyword evidence="5" id="KW-0378">Hydrolase</keyword>
<proteinExistence type="inferred from homology"/>
<dbReference type="SMART" id="SM00642">
    <property type="entry name" value="Aamy"/>
    <property type="match status" value="1"/>
</dbReference>
<evidence type="ECO:0000313" key="9">
    <source>
        <dbReference type="EMBL" id="CAE7940581.1"/>
    </source>
</evidence>
<dbReference type="InterPro" id="IPR006047">
    <property type="entry name" value="GH13_cat_dom"/>
</dbReference>
<comment type="catalytic activity">
    <reaction evidence="1">
        <text>Endohydrolysis of (1-&gt;4)-alpha-D-glucosidic linkages in polysaccharides containing three or more (1-&gt;4)-alpha-linked D-glucose units.</text>
        <dbReference type="EC" id="3.2.1.1"/>
    </reaction>
</comment>
<dbReference type="InterPro" id="IPR013780">
    <property type="entry name" value="Glyco_hydro_b"/>
</dbReference>
<dbReference type="Gene3D" id="3.20.20.80">
    <property type="entry name" value="Glycosidases"/>
    <property type="match status" value="1"/>
</dbReference>
<accession>A0A813C7Q7</accession>
<gene>
    <name evidence="9" type="primary">amy</name>
    <name evidence="9" type="ORF">SNEC2469_LOCUS33942</name>
</gene>
<comment type="similarity">
    <text evidence="3">Belongs to the glycosyl hydrolase 13 family.</text>
</comment>
<dbReference type="GO" id="GO:0005975">
    <property type="term" value="P:carbohydrate metabolic process"/>
    <property type="evidence" value="ECO:0007669"/>
    <property type="project" value="InterPro"/>
</dbReference>
<evidence type="ECO:0000259" key="8">
    <source>
        <dbReference type="SMART" id="SM00642"/>
    </source>
</evidence>
<evidence type="ECO:0000256" key="2">
    <source>
        <dbReference type="ARBA" id="ARBA00001913"/>
    </source>
</evidence>
<organism evidence="9 10">
    <name type="scientific">Symbiodinium necroappetens</name>
    <dbReference type="NCBI Taxonomy" id="1628268"/>
    <lineage>
        <taxon>Eukaryota</taxon>
        <taxon>Sar</taxon>
        <taxon>Alveolata</taxon>
        <taxon>Dinophyceae</taxon>
        <taxon>Suessiales</taxon>
        <taxon>Symbiodiniaceae</taxon>
        <taxon>Symbiodinium</taxon>
    </lineage>
</organism>
<feature type="domain" description="Glycosyl hydrolase family 13 catalytic" evidence="8">
    <location>
        <begin position="24"/>
        <end position="411"/>
    </location>
</feature>
<dbReference type="AlphaFoldDB" id="A0A813C7Q7"/>
<dbReference type="GO" id="GO:0043169">
    <property type="term" value="F:cation binding"/>
    <property type="evidence" value="ECO:0007669"/>
    <property type="project" value="InterPro"/>
</dbReference>
<dbReference type="InterPro" id="IPR017853">
    <property type="entry name" value="GH"/>
</dbReference>
<evidence type="ECO:0000256" key="5">
    <source>
        <dbReference type="ARBA" id="ARBA00022801"/>
    </source>
</evidence>
<evidence type="ECO:0000313" key="10">
    <source>
        <dbReference type="Proteomes" id="UP000601435"/>
    </source>
</evidence>
<dbReference type="PRINTS" id="PR00110">
    <property type="entry name" value="ALPHAAMYLASE"/>
</dbReference>
<name>A0A813C7Q7_9DINO</name>
<feature type="non-terminal residue" evidence="9">
    <location>
        <position position="566"/>
    </location>
</feature>
<dbReference type="SUPFAM" id="SSF51445">
    <property type="entry name" value="(Trans)glycosidases"/>
    <property type="match status" value="1"/>
</dbReference>
<dbReference type="OrthoDB" id="550577at2759"/>
<dbReference type="Proteomes" id="UP000601435">
    <property type="component" value="Unassembled WGS sequence"/>
</dbReference>
<evidence type="ECO:0000256" key="7">
    <source>
        <dbReference type="ARBA" id="ARBA00023295"/>
    </source>
</evidence>
<dbReference type="InterPro" id="IPR006046">
    <property type="entry name" value="Alpha_amylase"/>
</dbReference>